<dbReference type="Proteomes" id="UP000193010">
    <property type="component" value="Unassembled WGS sequence"/>
</dbReference>
<protein>
    <submittedName>
        <fullName evidence="1">Uncharacterized protein</fullName>
    </submittedName>
</protein>
<dbReference type="EMBL" id="LQOV01000034">
    <property type="protein sequence ID" value="ORV48277.1"/>
    <property type="molecule type" value="Genomic_DNA"/>
</dbReference>
<dbReference type="RefSeq" id="WP_085226591.1">
    <property type="nucleotide sequence ID" value="NZ_AP022576.1"/>
</dbReference>
<reference evidence="1 2" key="1">
    <citation type="submission" date="2016-01" db="EMBL/GenBank/DDBJ databases">
        <title>The new phylogeny of the genus Mycobacterium.</title>
        <authorList>
            <person name="Tarcisio F."/>
            <person name="Conor M."/>
            <person name="Antonella G."/>
            <person name="Elisabetta G."/>
            <person name="Giulia F.S."/>
            <person name="Sara T."/>
            <person name="Anna F."/>
            <person name="Clotilde B."/>
            <person name="Roberto B."/>
            <person name="Veronica D.S."/>
            <person name="Fabio R."/>
            <person name="Monica P."/>
            <person name="Olivier J."/>
            <person name="Enrico T."/>
            <person name="Nicola S."/>
        </authorList>
    </citation>
    <scope>NUCLEOTIDE SEQUENCE [LARGE SCALE GENOMIC DNA]</scope>
    <source>
        <strain evidence="1 2">DSM 44852</strain>
    </source>
</reference>
<gene>
    <name evidence="1" type="ORF">AWC05_07050</name>
</gene>
<proteinExistence type="predicted"/>
<evidence type="ECO:0000313" key="1">
    <source>
        <dbReference type="EMBL" id="ORV48277.1"/>
    </source>
</evidence>
<evidence type="ECO:0000313" key="2">
    <source>
        <dbReference type="Proteomes" id="UP000193010"/>
    </source>
</evidence>
<comment type="caution">
    <text evidence="1">The sequence shown here is derived from an EMBL/GenBank/DDBJ whole genome shotgun (WGS) entry which is preliminary data.</text>
</comment>
<accession>A0A1X1TUL3</accession>
<name>A0A1X1TUL3_MYCFL</name>
<sequence>MNPEALIAMLAELERIREVTLDLIERESPSLHPAPPDEACGTERTVFDLLVGARRAVLGNPAAARGVHDLLLTEGRRYANTPRGARLRDGLIASEAVENLRRVWEMVSLNVLGGPAAPNGSPDAWADLLADAVIGQGLDDSVLDRLRPEGFA</sequence>
<organism evidence="1 2">
    <name type="scientific">Mycobacterium florentinum</name>
    <dbReference type="NCBI Taxonomy" id="292462"/>
    <lineage>
        <taxon>Bacteria</taxon>
        <taxon>Bacillati</taxon>
        <taxon>Actinomycetota</taxon>
        <taxon>Actinomycetes</taxon>
        <taxon>Mycobacteriales</taxon>
        <taxon>Mycobacteriaceae</taxon>
        <taxon>Mycobacterium</taxon>
        <taxon>Mycobacterium simiae complex</taxon>
    </lineage>
</organism>
<dbReference type="STRING" id="292462.AWC05_07050"/>
<keyword evidence="2" id="KW-1185">Reference proteome</keyword>
<dbReference type="AlphaFoldDB" id="A0A1X1TUL3"/>
<dbReference type="OrthoDB" id="5522937at2"/>